<accession>A0A4Q1D4L8</accession>
<dbReference type="Gene3D" id="3.60.21.10">
    <property type="match status" value="1"/>
</dbReference>
<dbReference type="OrthoDB" id="9808081at2"/>
<feature type="domain" description="Calcineurin-like phosphoesterase" evidence="1">
    <location>
        <begin position="1"/>
        <end position="98"/>
    </location>
</feature>
<organism evidence="2 3">
    <name type="scientific">Filimonas effusa</name>
    <dbReference type="NCBI Taxonomy" id="2508721"/>
    <lineage>
        <taxon>Bacteria</taxon>
        <taxon>Pseudomonadati</taxon>
        <taxon>Bacteroidota</taxon>
        <taxon>Chitinophagia</taxon>
        <taxon>Chitinophagales</taxon>
        <taxon>Chitinophagaceae</taxon>
        <taxon>Filimonas</taxon>
    </lineage>
</organism>
<dbReference type="GO" id="GO:0110154">
    <property type="term" value="P:RNA decapping"/>
    <property type="evidence" value="ECO:0007669"/>
    <property type="project" value="TreeGrafter"/>
</dbReference>
<dbReference type="SUPFAM" id="SSF56300">
    <property type="entry name" value="Metallo-dependent phosphatases"/>
    <property type="match status" value="1"/>
</dbReference>
<dbReference type="PANTHER" id="PTHR42850">
    <property type="entry name" value="METALLOPHOSPHOESTERASE"/>
    <property type="match status" value="1"/>
</dbReference>
<dbReference type="Proteomes" id="UP000290545">
    <property type="component" value="Unassembled WGS sequence"/>
</dbReference>
<dbReference type="InterPro" id="IPR004843">
    <property type="entry name" value="Calcineurin-like_PHP"/>
</dbReference>
<dbReference type="GO" id="GO:0016791">
    <property type="term" value="F:phosphatase activity"/>
    <property type="evidence" value="ECO:0007669"/>
    <property type="project" value="TreeGrafter"/>
</dbReference>
<dbReference type="GO" id="GO:0008803">
    <property type="term" value="F:bis(5'-nucleosyl)-tetraphosphatase (symmetrical) activity"/>
    <property type="evidence" value="ECO:0007669"/>
    <property type="project" value="TreeGrafter"/>
</dbReference>
<keyword evidence="3" id="KW-1185">Reference proteome</keyword>
<dbReference type="AlphaFoldDB" id="A0A4Q1D4L8"/>
<name>A0A4Q1D4L8_9BACT</name>
<protein>
    <submittedName>
        <fullName evidence="2">Phosphoesterase</fullName>
    </submittedName>
</protein>
<gene>
    <name evidence="2" type="ORF">ESB13_14760</name>
</gene>
<sequence>MRTFVMGDIHGAYGALLQCLQRARFNYEEDTLIQLGDVTDRNDQVFECVEELLKIRKLIQLKGNHDDWFIQFLRTGKHPMNWKGGAMSTVFSYLKHAGKEAWVTQDLNGYVTNFYEHDVPATHRAFYENMRSYYIDEIGNCFVHAGFDRTVSFMQQQPEEYYWNRTLWTQALSFEATKRGKQDEISFKMVEHFNDIFIGHTNLLNWDTDQPMRAANIWNIDTGAGQGARLTIMNVHSYEYWQSDPVDKYL</sequence>
<reference evidence="2 3" key="1">
    <citation type="submission" date="2019-01" db="EMBL/GenBank/DDBJ databases">
        <title>Filimonas sp. strain TTM-71.</title>
        <authorList>
            <person name="Chen W.-M."/>
        </authorList>
    </citation>
    <scope>NUCLEOTIDE SEQUENCE [LARGE SCALE GENOMIC DNA]</scope>
    <source>
        <strain evidence="2 3">TTM-71</strain>
    </source>
</reference>
<evidence type="ECO:0000259" key="1">
    <source>
        <dbReference type="Pfam" id="PF00149"/>
    </source>
</evidence>
<proteinExistence type="predicted"/>
<dbReference type="PANTHER" id="PTHR42850:SF4">
    <property type="entry name" value="ZINC-DEPENDENT ENDOPOLYPHOSPHATASE"/>
    <property type="match status" value="1"/>
</dbReference>
<dbReference type="InterPro" id="IPR050126">
    <property type="entry name" value="Ap4A_hydrolase"/>
</dbReference>
<dbReference type="Pfam" id="PF00149">
    <property type="entry name" value="Metallophos"/>
    <property type="match status" value="1"/>
</dbReference>
<dbReference type="GO" id="GO:0005737">
    <property type="term" value="C:cytoplasm"/>
    <property type="evidence" value="ECO:0007669"/>
    <property type="project" value="TreeGrafter"/>
</dbReference>
<evidence type="ECO:0000313" key="2">
    <source>
        <dbReference type="EMBL" id="RXK83359.1"/>
    </source>
</evidence>
<dbReference type="InterPro" id="IPR029052">
    <property type="entry name" value="Metallo-depent_PP-like"/>
</dbReference>
<comment type="caution">
    <text evidence="2">The sequence shown here is derived from an EMBL/GenBank/DDBJ whole genome shotgun (WGS) entry which is preliminary data.</text>
</comment>
<evidence type="ECO:0000313" key="3">
    <source>
        <dbReference type="Proteomes" id="UP000290545"/>
    </source>
</evidence>
<dbReference type="EMBL" id="SDHZ01000002">
    <property type="protein sequence ID" value="RXK83359.1"/>
    <property type="molecule type" value="Genomic_DNA"/>
</dbReference>
<dbReference type="RefSeq" id="WP_129004412.1">
    <property type="nucleotide sequence ID" value="NZ_SDHZ01000002.1"/>
</dbReference>